<accession>A0A2N9I1X2</accession>
<protein>
    <recommendedName>
        <fullName evidence="6">BHLH domain-containing protein</fullName>
    </recommendedName>
</protein>
<gene>
    <name evidence="5" type="ORF">FSB_LOCUS46197</name>
</gene>
<evidence type="ECO:0000256" key="4">
    <source>
        <dbReference type="SAM" id="MobiDB-lite"/>
    </source>
</evidence>
<feature type="compositionally biased region" description="Low complexity" evidence="4">
    <location>
        <begin position="168"/>
        <end position="178"/>
    </location>
</feature>
<evidence type="ECO:0000256" key="2">
    <source>
        <dbReference type="ARBA" id="ARBA00023125"/>
    </source>
</evidence>
<dbReference type="PANTHER" id="PTHR16223:SF274">
    <property type="entry name" value="TRANSCRIPTION FACTOR BHLH84"/>
    <property type="match status" value="1"/>
</dbReference>
<dbReference type="GO" id="GO:0000978">
    <property type="term" value="F:RNA polymerase II cis-regulatory region sequence-specific DNA binding"/>
    <property type="evidence" value="ECO:0007669"/>
    <property type="project" value="TreeGrafter"/>
</dbReference>
<dbReference type="GO" id="GO:0000981">
    <property type="term" value="F:DNA-binding transcription factor activity, RNA polymerase II-specific"/>
    <property type="evidence" value="ECO:0007669"/>
    <property type="project" value="TreeGrafter"/>
</dbReference>
<dbReference type="AlphaFoldDB" id="A0A2N9I1X2"/>
<comment type="subcellular location">
    <subcellularLocation>
        <location evidence="1">Nucleus</location>
    </subcellularLocation>
</comment>
<dbReference type="EMBL" id="OIVN01004602">
    <property type="protein sequence ID" value="SPD18315.1"/>
    <property type="molecule type" value="Genomic_DNA"/>
</dbReference>
<proteinExistence type="predicted"/>
<evidence type="ECO:0000256" key="1">
    <source>
        <dbReference type="ARBA" id="ARBA00004123"/>
    </source>
</evidence>
<feature type="region of interest" description="Disordered" evidence="4">
    <location>
        <begin position="143"/>
        <end position="182"/>
    </location>
</feature>
<evidence type="ECO:0000313" key="5">
    <source>
        <dbReference type="EMBL" id="SPD18315.1"/>
    </source>
</evidence>
<keyword evidence="2" id="KW-0238">DNA-binding</keyword>
<dbReference type="InterPro" id="IPR045843">
    <property type="entry name" value="IND-like"/>
</dbReference>
<evidence type="ECO:0000256" key="3">
    <source>
        <dbReference type="ARBA" id="ARBA00023242"/>
    </source>
</evidence>
<evidence type="ECO:0008006" key="6">
    <source>
        <dbReference type="Google" id="ProtNLM"/>
    </source>
</evidence>
<sequence>MYTAEEDDFMALLLNSSSIPNEMNGGASLGVPFTLWPCNDDSTVNKAGLTKSSYHSLDFPSSRFSQVSSFIGTSLVEQGYCVSDTQPIFTANDSSMSMDSSMYLIDGDDCLNQEMSEGNAEESAGNMPEVVPPDKDLQLKRETEIPKPDSNSEDKSNKPSENSKKRSSSSGDSSSSCSLEDDCNASQELNGAATSSLSTKGSAAFNYNSKRRVSRGSATDPQSLYARVDISTMFEEAIQYVKFLQLQIKLLSSDDLWMYSPIAYNGMDIGLDQKINLSEVERHESYGSLLQVDKPTGEDG</sequence>
<dbReference type="PANTHER" id="PTHR16223">
    <property type="entry name" value="TRANSCRIPTION FACTOR BHLH83-RELATED"/>
    <property type="match status" value="1"/>
</dbReference>
<reference evidence="5" key="1">
    <citation type="submission" date="2018-02" db="EMBL/GenBank/DDBJ databases">
        <authorList>
            <person name="Cohen D.B."/>
            <person name="Kent A.D."/>
        </authorList>
    </citation>
    <scope>NUCLEOTIDE SEQUENCE</scope>
</reference>
<feature type="compositionally biased region" description="Basic and acidic residues" evidence="4">
    <location>
        <begin position="143"/>
        <end position="164"/>
    </location>
</feature>
<keyword evidence="3" id="KW-0539">Nucleus</keyword>
<dbReference type="GO" id="GO:0005634">
    <property type="term" value="C:nucleus"/>
    <property type="evidence" value="ECO:0007669"/>
    <property type="project" value="UniProtKB-SubCell"/>
</dbReference>
<name>A0A2N9I1X2_FAGSY</name>
<organism evidence="5">
    <name type="scientific">Fagus sylvatica</name>
    <name type="common">Beechnut</name>
    <dbReference type="NCBI Taxonomy" id="28930"/>
    <lineage>
        <taxon>Eukaryota</taxon>
        <taxon>Viridiplantae</taxon>
        <taxon>Streptophyta</taxon>
        <taxon>Embryophyta</taxon>
        <taxon>Tracheophyta</taxon>
        <taxon>Spermatophyta</taxon>
        <taxon>Magnoliopsida</taxon>
        <taxon>eudicotyledons</taxon>
        <taxon>Gunneridae</taxon>
        <taxon>Pentapetalae</taxon>
        <taxon>rosids</taxon>
        <taxon>fabids</taxon>
        <taxon>Fagales</taxon>
        <taxon>Fagaceae</taxon>
        <taxon>Fagus</taxon>
    </lineage>
</organism>